<proteinExistence type="predicted"/>
<name>F9F503_FUSOF</name>
<sequence>MALTNQAQLIKCVICYGNNKRLITSCLAVVVCVVD</sequence>
<organism evidence="1">
    <name type="scientific">Fusarium oxysporum (strain Fo5176)</name>
    <name type="common">Fusarium vascular wilt</name>
    <dbReference type="NCBI Taxonomy" id="660025"/>
    <lineage>
        <taxon>Eukaryota</taxon>
        <taxon>Fungi</taxon>
        <taxon>Dikarya</taxon>
        <taxon>Ascomycota</taxon>
        <taxon>Pezizomycotina</taxon>
        <taxon>Sordariomycetes</taxon>
        <taxon>Hypocreomycetidae</taxon>
        <taxon>Hypocreales</taxon>
        <taxon>Nectriaceae</taxon>
        <taxon>Fusarium</taxon>
        <taxon>Fusarium oxysporum species complex</taxon>
    </lineage>
</organism>
<gene>
    <name evidence="1" type="ORF">FOXB_01478</name>
</gene>
<accession>F9F503</accession>
<dbReference type="AlphaFoldDB" id="F9F503"/>
<reference evidence="1" key="1">
    <citation type="journal article" date="2012" name="Mol. Plant Microbe Interact.">
        <title>A highly conserved effector in Fusarium oxysporum is required for full virulence on Arabidopsis.</title>
        <authorList>
            <person name="Thatcher L.F."/>
            <person name="Gardiner D.M."/>
            <person name="Kazan K."/>
            <person name="Manners J."/>
        </authorList>
    </citation>
    <scope>NUCLEOTIDE SEQUENCE [LARGE SCALE GENOMIC DNA]</scope>
    <source>
        <strain evidence="1">Fo5176</strain>
    </source>
</reference>
<protein>
    <submittedName>
        <fullName evidence="1">Uncharacterized protein</fullName>
    </submittedName>
</protein>
<evidence type="ECO:0000313" key="1">
    <source>
        <dbReference type="EMBL" id="EGU87995.1"/>
    </source>
</evidence>
<dbReference type="EMBL" id="AFQF01000486">
    <property type="protein sequence ID" value="EGU87995.1"/>
    <property type="molecule type" value="Genomic_DNA"/>
</dbReference>
<comment type="caution">
    <text evidence="1">The sequence shown here is derived from an EMBL/GenBank/DDBJ whole genome shotgun (WGS) entry which is preliminary data.</text>
</comment>